<keyword evidence="4" id="KW-0804">Transcription</keyword>
<dbReference type="Gene3D" id="1.10.1740.10">
    <property type="match status" value="1"/>
</dbReference>
<dbReference type="GO" id="GO:0003677">
    <property type="term" value="F:DNA binding"/>
    <property type="evidence" value="ECO:0007669"/>
    <property type="project" value="InterPro"/>
</dbReference>
<keyword evidence="3" id="KW-0731">Sigma factor</keyword>
<gene>
    <name evidence="7" type="ORF">GCM10007301_17460</name>
</gene>
<feature type="domain" description="RNA polymerase sigma-70 region 2" evidence="5">
    <location>
        <begin position="16"/>
        <end position="73"/>
    </location>
</feature>
<dbReference type="PANTHER" id="PTHR43133">
    <property type="entry name" value="RNA POLYMERASE ECF-TYPE SIGMA FACTO"/>
    <property type="match status" value="1"/>
</dbReference>
<dbReference type="InterPro" id="IPR013325">
    <property type="entry name" value="RNA_pol_sigma_r2"/>
</dbReference>
<reference evidence="7" key="1">
    <citation type="journal article" date="2014" name="Int. J. Syst. Evol. Microbiol.">
        <title>Complete genome sequence of Corynebacterium casei LMG S-19264T (=DSM 44701T), isolated from a smear-ripened cheese.</title>
        <authorList>
            <consortium name="US DOE Joint Genome Institute (JGI-PGF)"/>
            <person name="Walter F."/>
            <person name="Albersmeier A."/>
            <person name="Kalinowski J."/>
            <person name="Ruckert C."/>
        </authorList>
    </citation>
    <scope>NUCLEOTIDE SEQUENCE</scope>
    <source>
        <strain evidence="7">CCM 7897</strain>
    </source>
</reference>
<dbReference type="InterPro" id="IPR039425">
    <property type="entry name" value="RNA_pol_sigma-70-like"/>
</dbReference>
<evidence type="ECO:0000256" key="4">
    <source>
        <dbReference type="ARBA" id="ARBA00023163"/>
    </source>
</evidence>
<dbReference type="InterPro" id="IPR014284">
    <property type="entry name" value="RNA_pol_sigma-70_dom"/>
</dbReference>
<evidence type="ECO:0000256" key="2">
    <source>
        <dbReference type="ARBA" id="ARBA00023015"/>
    </source>
</evidence>
<dbReference type="GO" id="GO:0000428">
    <property type="term" value="C:DNA-directed RNA polymerase complex"/>
    <property type="evidence" value="ECO:0007669"/>
    <property type="project" value="UniProtKB-KW"/>
</dbReference>
<dbReference type="InterPro" id="IPR013324">
    <property type="entry name" value="RNA_pol_sigma_r3/r4-like"/>
</dbReference>
<evidence type="ECO:0000256" key="1">
    <source>
        <dbReference type="ARBA" id="ARBA00010641"/>
    </source>
</evidence>
<dbReference type="AlphaFoldDB" id="A0A917F9G4"/>
<dbReference type="Pfam" id="PF04542">
    <property type="entry name" value="Sigma70_r2"/>
    <property type="match status" value="1"/>
</dbReference>
<organism evidence="7 8">
    <name type="scientific">Azorhizobium oxalatiphilum</name>
    <dbReference type="NCBI Taxonomy" id="980631"/>
    <lineage>
        <taxon>Bacteria</taxon>
        <taxon>Pseudomonadati</taxon>
        <taxon>Pseudomonadota</taxon>
        <taxon>Alphaproteobacteria</taxon>
        <taxon>Hyphomicrobiales</taxon>
        <taxon>Xanthobacteraceae</taxon>
        <taxon>Azorhizobium</taxon>
    </lineage>
</organism>
<keyword evidence="2" id="KW-0805">Transcription regulation</keyword>
<keyword evidence="7" id="KW-0240">DNA-directed RNA polymerase</keyword>
<dbReference type="NCBIfam" id="TIGR02937">
    <property type="entry name" value="sigma70-ECF"/>
    <property type="match status" value="1"/>
</dbReference>
<name>A0A917F9G4_9HYPH</name>
<evidence type="ECO:0000313" key="7">
    <source>
        <dbReference type="EMBL" id="GGF58323.1"/>
    </source>
</evidence>
<proteinExistence type="inferred from homology"/>
<dbReference type="GO" id="GO:0016987">
    <property type="term" value="F:sigma factor activity"/>
    <property type="evidence" value="ECO:0007669"/>
    <property type="project" value="UniProtKB-KW"/>
</dbReference>
<feature type="domain" description="RNA polymerase sigma factor 70 region 4 type 2" evidence="6">
    <location>
        <begin position="110"/>
        <end position="161"/>
    </location>
</feature>
<evidence type="ECO:0000259" key="5">
    <source>
        <dbReference type="Pfam" id="PF04542"/>
    </source>
</evidence>
<sequence length="171" mass="19319">MATSLDTIFLDQRASLIGRVFRLVGCRQTAEDLVQESYLRTVHAVRERPIAHVQAFLYQTARNLALDHLRRERTRRNVEVRPSEAGEIAEIADTAVSTEQRVIDMERLKAFERALAGAPVRAQQAVILNRLHGWSYPRIAAHLGVSPNTVYNDIRAALAQCFDALMRLEEG</sequence>
<keyword evidence="8" id="KW-1185">Reference proteome</keyword>
<dbReference type="SUPFAM" id="SSF88659">
    <property type="entry name" value="Sigma3 and sigma4 domains of RNA polymerase sigma factors"/>
    <property type="match status" value="1"/>
</dbReference>
<dbReference type="Gene3D" id="1.10.10.10">
    <property type="entry name" value="Winged helix-like DNA-binding domain superfamily/Winged helix DNA-binding domain"/>
    <property type="match status" value="1"/>
</dbReference>
<dbReference type="Pfam" id="PF08281">
    <property type="entry name" value="Sigma70_r4_2"/>
    <property type="match status" value="1"/>
</dbReference>
<dbReference type="InterPro" id="IPR036388">
    <property type="entry name" value="WH-like_DNA-bd_sf"/>
</dbReference>
<dbReference type="RefSeq" id="WP_188577537.1">
    <property type="nucleotide sequence ID" value="NZ_BMCT01000002.1"/>
</dbReference>
<accession>A0A917F9G4</accession>
<evidence type="ECO:0000313" key="8">
    <source>
        <dbReference type="Proteomes" id="UP000606044"/>
    </source>
</evidence>
<protein>
    <submittedName>
        <fullName evidence="7">DNA-directed RNA polymerase sigma-70 factor</fullName>
    </submittedName>
</protein>
<dbReference type="InterPro" id="IPR013249">
    <property type="entry name" value="RNA_pol_sigma70_r4_t2"/>
</dbReference>
<comment type="caution">
    <text evidence="7">The sequence shown here is derived from an EMBL/GenBank/DDBJ whole genome shotgun (WGS) entry which is preliminary data.</text>
</comment>
<reference evidence="7" key="2">
    <citation type="submission" date="2020-09" db="EMBL/GenBank/DDBJ databases">
        <authorList>
            <person name="Sun Q."/>
            <person name="Sedlacek I."/>
        </authorList>
    </citation>
    <scope>NUCLEOTIDE SEQUENCE</scope>
    <source>
        <strain evidence="7">CCM 7897</strain>
    </source>
</reference>
<dbReference type="InterPro" id="IPR007627">
    <property type="entry name" value="RNA_pol_sigma70_r2"/>
</dbReference>
<dbReference type="SUPFAM" id="SSF88946">
    <property type="entry name" value="Sigma2 domain of RNA polymerase sigma factors"/>
    <property type="match status" value="1"/>
</dbReference>
<dbReference type="EMBL" id="BMCT01000002">
    <property type="protein sequence ID" value="GGF58323.1"/>
    <property type="molecule type" value="Genomic_DNA"/>
</dbReference>
<evidence type="ECO:0000259" key="6">
    <source>
        <dbReference type="Pfam" id="PF08281"/>
    </source>
</evidence>
<dbReference type="Proteomes" id="UP000606044">
    <property type="component" value="Unassembled WGS sequence"/>
</dbReference>
<evidence type="ECO:0000256" key="3">
    <source>
        <dbReference type="ARBA" id="ARBA00023082"/>
    </source>
</evidence>
<dbReference type="GO" id="GO:0006352">
    <property type="term" value="P:DNA-templated transcription initiation"/>
    <property type="evidence" value="ECO:0007669"/>
    <property type="project" value="InterPro"/>
</dbReference>
<comment type="similarity">
    <text evidence="1">Belongs to the sigma-70 factor family. ECF subfamily.</text>
</comment>
<dbReference type="PANTHER" id="PTHR43133:SF63">
    <property type="entry name" value="RNA POLYMERASE SIGMA FACTOR FECI-RELATED"/>
    <property type="match status" value="1"/>
</dbReference>